<protein>
    <submittedName>
        <fullName evidence="2">Morphine related protein-1</fullName>
    </submittedName>
</protein>
<proteinExistence type="evidence at transcript level"/>
<evidence type="ECO:0000313" key="2">
    <source>
        <dbReference type="EMBL" id="AAD29750.1"/>
    </source>
</evidence>
<name>Q9WUN6_RAT</name>
<evidence type="ECO:0000256" key="1">
    <source>
        <dbReference type="SAM" id="SignalP"/>
    </source>
</evidence>
<feature type="chain" id="PRO_5004336021" evidence="1">
    <location>
        <begin position="19"/>
        <end position="89"/>
    </location>
</feature>
<keyword evidence="1" id="KW-0732">Signal</keyword>
<sequence length="89" mass="10636">MNVRAILMHLLLSELILSPQFHYEIFKDIAIFYYLLPFMLWPHNDKCNCQHVWIRLLLCPLFSHKEERTAESPVTEGVRRSLFQLLLGH</sequence>
<dbReference type="AlphaFoldDB" id="Q9WUN6"/>
<dbReference type="EMBL" id="AF145796">
    <property type="protein sequence ID" value="AAD29750.1"/>
    <property type="molecule type" value="mRNA"/>
</dbReference>
<reference evidence="2" key="1">
    <citation type="submission" date="1999-04" db="EMBL/GenBank/DDBJ databases">
        <title>The establishment of SSH for isolation of specifically expressed cDNAs from morphine dependent rats.</title>
        <authorList>
            <person name="Cui Z.Z."/>
            <person name="Liang D.Y."/>
            <person name="Wang B."/>
            <person name="Jin L."/>
            <person name="Luo F."/>
            <person name="Wang X.M."/>
            <person name="Han J.S."/>
        </authorList>
    </citation>
    <scope>NUCLEOTIDE SEQUENCE</scope>
    <source>
        <strain evidence="2">Sprague-Dawley</strain>
        <tissue evidence="2">Striatum</tissue>
    </source>
</reference>
<organism evidence="2">
    <name type="scientific">Rattus norvegicus</name>
    <name type="common">Rat</name>
    <dbReference type="NCBI Taxonomy" id="10116"/>
    <lineage>
        <taxon>Eukaryota</taxon>
        <taxon>Metazoa</taxon>
        <taxon>Chordata</taxon>
        <taxon>Craniata</taxon>
        <taxon>Vertebrata</taxon>
        <taxon>Euteleostomi</taxon>
        <taxon>Mammalia</taxon>
        <taxon>Eutheria</taxon>
        <taxon>Euarchontoglires</taxon>
        <taxon>Glires</taxon>
        <taxon>Rodentia</taxon>
        <taxon>Myomorpha</taxon>
        <taxon>Muroidea</taxon>
        <taxon>Muridae</taxon>
        <taxon>Murinae</taxon>
        <taxon>Rattus</taxon>
    </lineage>
</organism>
<accession>Q9WUN6</accession>
<feature type="signal peptide" evidence="1">
    <location>
        <begin position="1"/>
        <end position="18"/>
    </location>
</feature>